<keyword evidence="3" id="KW-1185">Reference proteome</keyword>
<name>A0A5D2NT82_GOSTO</name>
<reference evidence="2 3" key="1">
    <citation type="submission" date="2019-07" db="EMBL/GenBank/DDBJ databases">
        <title>WGS assembly of Gossypium tomentosum.</title>
        <authorList>
            <person name="Chen Z.J."/>
            <person name="Sreedasyam A."/>
            <person name="Ando A."/>
            <person name="Song Q."/>
            <person name="De L."/>
            <person name="Hulse-Kemp A."/>
            <person name="Ding M."/>
            <person name="Ye W."/>
            <person name="Kirkbride R."/>
            <person name="Jenkins J."/>
            <person name="Plott C."/>
            <person name="Lovell J."/>
            <person name="Lin Y.-M."/>
            <person name="Vaughn R."/>
            <person name="Liu B."/>
            <person name="Li W."/>
            <person name="Simpson S."/>
            <person name="Scheffler B."/>
            <person name="Saski C."/>
            <person name="Grover C."/>
            <person name="Hu G."/>
            <person name="Conover J."/>
            <person name="Carlson J."/>
            <person name="Shu S."/>
            <person name="Boston L."/>
            <person name="Williams M."/>
            <person name="Peterson D."/>
            <person name="Mcgee K."/>
            <person name="Jones D."/>
            <person name="Wendel J."/>
            <person name="Stelly D."/>
            <person name="Grimwood J."/>
            <person name="Schmutz J."/>
        </authorList>
    </citation>
    <scope>NUCLEOTIDE SEQUENCE [LARGE SCALE GENOMIC DNA]</scope>
    <source>
        <strain evidence="2">7179.01</strain>
    </source>
</reference>
<evidence type="ECO:0000256" key="1">
    <source>
        <dbReference type="SAM" id="Phobius"/>
    </source>
</evidence>
<keyword evidence="1" id="KW-0812">Transmembrane</keyword>
<proteinExistence type="predicted"/>
<dbReference type="Proteomes" id="UP000322667">
    <property type="component" value="Chromosome A10"/>
</dbReference>
<organism evidence="2 3">
    <name type="scientific">Gossypium tomentosum</name>
    <name type="common">Hawaiian cotton</name>
    <name type="synonym">Gossypium sandvicense</name>
    <dbReference type="NCBI Taxonomy" id="34277"/>
    <lineage>
        <taxon>Eukaryota</taxon>
        <taxon>Viridiplantae</taxon>
        <taxon>Streptophyta</taxon>
        <taxon>Embryophyta</taxon>
        <taxon>Tracheophyta</taxon>
        <taxon>Spermatophyta</taxon>
        <taxon>Magnoliopsida</taxon>
        <taxon>eudicotyledons</taxon>
        <taxon>Gunneridae</taxon>
        <taxon>Pentapetalae</taxon>
        <taxon>rosids</taxon>
        <taxon>malvids</taxon>
        <taxon>Malvales</taxon>
        <taxon>Malvaceae</taxon>
        <taxon>Malvoideae</taxon>
        <taxon>Gossypium</taxon>
    </lineage>
</organism>
<dbReference type="AlphaFoldDB" id="A0A5D2NT82"/>
<gene>
    <name evidence="2" type="ORF">ES332_A10G221300v1</name>
</gene>
<keyword evidence="1" id="KW-0472">Membrane</keyword>
<keyword evidence="1" id="KW-1133">Transmembrane helix</keyword>
<dbReference type="EMBL" id="CM017619">
    <property type="protein sequence ID" value="TYI07337.1"/>
    <property type="molecule type" value="Genomic_DNA"/>
</dbReference>
<protein>
    <submittedName>
        <fullName evidence="2">Uncharacterized protein</fullName>
    </submittedName>
</protein>
<evidence type="ECO:0000313" key="2">
    <source>
        <dbReference type="EMBL" id="TYI07337.1"/>
    </source>
</evidence>
<accession>A0A5D2NT82</accession>
<evidence type="ECO:0000313" key="3">
    <source>
        <dbReference type="Proteomes" id="UP000322667"/>
    </source>
</evidence>
<feature type="transmembrane region" description="Helical" evidence="1">
    <location>
        <begin position="38"/>
        <end position="59"/>
    </location>
</feature>
<sequence length="75" mass="8470">MAVVPLLSLKHNYRTSGNGSSKTSKASSFPKDLVHRGVFGLCLPPFILAAWFKLCWGLYCPYHKVRYQLLLLCNI</sequence>